<feature type="compositionally biased region" description="Low complexity" evidence="8">
    <location>
        <begin position="1"/>
        <end position="15"/>
    </location>
</feature>
<keyword evidence="2" id="KW-1003">Cell membrane</keyword>
<dbReference type="GO" id="GO:0009103">
    <property type="term" value="P:lipopolysaccharide biosynthetic process"/>
    <property type="evidence" value="ECO:0007669"/>
    <property type="project" value="UniProtKB-ARBA"/>
</dbReference>
<reference evidence="12 13" key="1">
    <citation type="submission" date="2014-05" db="EMBL/GenBank/DDBJ databases">
        <title>Draft Genome Sequence of Kitasatospora cheerisanensis KCTC 2395.</title>
        <authorList>
            <person name="Nam D.H."/>
        </authorList>
    </citation>
    <scope>NUCLEOTIDE SEQUENCE [LARGE SCALE GENOMIC DNA]</scope>
    <source>
        <strain evidence="12 13">KCTC 2395</strain>
    </source>
</reference>
<protein>
    <submittedName>
        <fullName evidence="12">Glycosyl transferase</fullName>
    </submittedName>
</protein>
<dbReference type="InterPro" id="IPR056785">
    <property type="entry name" value="YkcA/B-like_C"/>
</dbReference>
<comment type="caution">
    <text evidence="12">The sequence shown here is derived from an EMBL/GenBank/DDBJ whole genome shotgun (WGS) entry which is preliminary data.</text>
</comment>
<dbReference type="InterPro" id="IPR038731">
    <property type="entry name" value="RgtA/B/C-like"/>
</dbReference>
<dbReference type="EMBL" id="JNBY01000073">
    <property type="protein sequence ID" value="KDN86156.1"/>
    <property type="molecule type" value="Genomic_DNA"/>
</dbReference>
<evidence type="ECO:0000259" key="10">
    <source>
        <dbReference type="Pfam" id="PF13231"/>
    </source>
</evidence>
<evidence type="ECO:0000256" key="3">
    <source>
        <dbReference type="ARBA" id="ARBA00022676"/>
    </source>
</evidence>
<comment type="subcellular location">
    <subcellularLocation>
        <location evidence="1">Cell membrane</location>
        <topology evidence="1">Multi-pass membrane protein</topology>
    </subcellularLocation>
</comment>
<feature type="transmembrane region" description="Helical" evidence="9">
    <location>
        <begin position="249"/>
        <end position="282"/>
    </location>
</feature>
<dbReference type="GO" id="GO:0005886">
    <property type="term" value="C:plasma membrane"/>
    <property type="evidence" value="ECO:0007669"/>
    <property type="project" value="UniProtKB-SubCell"/>
</dbReference>
<evidence type="ECO:0000256" key="5">
    <source>
        <dbReference type="ARBA" id="ARBA00022692"/>
    </source>
</evidence>
<keyword evidence="4 12" id="KW-0808">Transferase</keyword>
<evidence type="ECO:0000259" key="11">
    <source>
        <dbReference type="Pfam" id="PF24878"/>
    </source>
</evidence>
<dbReference type="Pfam" id="PF13231">
    <property type="entry name" value="PMT_2"/>
    <property type="match status" value="1"/>
</dbReference>
<feature type="transmembrane region" description="Helical" evidence="9">
    <location>
        <begin position="470"/>
        <end position="488"/>
    </location>
</feature>
<name>A0A066Z767_9ACTN</name>
<feature type="compositionally biased region" description="Gly residues" evidence="8">
    <location>
        <begin position="607"/>
        <end position="661"/>
    </location>
</feature>
<keyword evidence="6 9" id="KW-1133">Transmembrane helix</keyword>
<keyword evidence="3" id="KW-0328">Glycosyltransferase</keyword>
<feature type="domain" description="Putative mannosyltransferase YkcA/B-like C-terminal" evidence="11">
    <location>
        <begin position="677"/>
        <end position="765"/>
    </location>
</feature>
<feature type="transmembrane region" description="Helical" evidence="9">
    <location>
        <begin position="388"/>
        <end position="405"/>
    </location>
</feature>
<dbReference type="PANTHER" id="PTHR33908">
    <property type="entry name" value="MANNOSYLTRANSFERASE YKCB-RELATED"/>
    <property type="match status" value="1"/>
</dbReference>
<keyword evidence="5 9" id="KW-0812">Transmembrane</keyword>
<feature type="transmembrane region" description="Helical" evidence="9">
    <location>
        <begin position="165"/>
        <end position="190"/>
    </location>
</feature>
<dbReference type="RefSeq" id="WP_035861196.1">
    <property type="nucleotide sequence ID" value="NZ_KK853997.1"/>
</dbReference>
<keyword evidence="7 9" id="KW-0472">Membrane</keyword>
<evidence type="ECO:0000256" key="4">
    <source>
        <dbReference type="ARBA" id="ARBA00022679"/>
    </source>
</evidence>
<feature type="transmembrane region" description="Helical" evidence="9">
    <location>
        <begin position="530"/>
        <end position="551"/>
    </location>
</feature>
<evidence type="ECO:0000313" key="13">
    <source>
        <dbReference type="Proteomes" id="UP000027178"/>
    </source>
</evidence>
<dbReference type="OrthoDB" id="5241882at2"/>
<feature type="domain" description="Glycosyltransferase RgtA/B/C/D-like" evidence="10">
    <location>
        <begin position="150"/>
        <end position="304"/>
    </location>
</feature>
<dbReference type="GO" id="GO:0016763">
    <property type="term" value="F:pentosyltransferase activity"/>
    <property type="evidence" value="ECO:0007669"/>
    <property type="project" value="TreeGrafter"/>
</dbReference>
<dbReference type="eggNOG" id="COG1807">
    <property type="taxonomic scope" value="Bacteria"/>
</dbReference>
<dbReference type="HOGENOM" id="CLU_007261_1_0_11"/>
<dbReference type="AlphaFoldDB" id="A0A066Z767"/>
<feature type="transmembrane region" description="Helical" evidence="9">
    <location>
        <begin position="443"/>
        <end position="463"/>
    </location>
</feature>
<evidence type="ECO:0000256" key="9">
    <source>
        <dbReference type="SAM" id="Phobius"/>
    </source>
</evidence>
<dbReference type="PATRIC" id="fig|1348663.4.peg.1903"/>
<evidence type="ECO:0000256" key="6">
    <source>
        <dbReference type="ARBA" id="ARBA00022989"/>
    </source>
</evidence>
<dbReference type="InterPro" id="IPR050297">
    <property type="entry name" value="LipidA_mod_glycosyltrf_83"/>
</dbReference>
<feature type="compositionally biased region" description="Gly residues" evidence="8">
    <location>
        <begin position="569"/>
        <end position="581"/>
    </location>
</feature>
<feature type="transmembrane region" description="Helical" evidence="9">
    <location>
        <begin position="500"/>
        <end position="518"/>
    </location>
</feature>
<evidence type="ECO:0000313" key="12">
    <source>
        <dbReference type="EMBL" id="KDN86156.1"/>
    </source>
</evidence>
<gene>
    <name evidence="12" type="ORF">KCH_19730</name>
</gene>
<dbReference type="PANTHER" id="PTHR33908:SF3">
    <property type="entry name" value="UNDECAPRENYL PHOSPHATE-ALPHA-4-AMINO-4-DEOXY-L-ARABINOSE ARABINOSYL TRANSFERASE"/>
    <property type="match status" value="1"/>
</dbReference>
<feature type="region of interest" description="Disordered" evidence="8">
    <location>
        <begin position="1"/>
        <end position="60"/>
    </location>
</feature>
<evidence type="ECO:0000256" key="7">
    <source>
        <dbReference type="ARBA" id="ARBA00023136"/>
    </source>
</evidence>
<feature type="transmembrane region" description="Helical" evidence="9">
    <location>
        <begin position="417"/>
        <end position="437"/>
    </location>
</feature>
<feature type="transmembrane region" description="Helical" evidence="9">
    <location>
        <begin position="196"/>
        <end position="218"/>
    </location>
</feature>
<evidence type="ECO:0000256" key="8">
    <source>
        <dbReference type="SAM" id="MobiDB-lite"/>
    </source>
</evidence>
<dbReference type="GO" id="GO:0010041">
    <property type="term" value="P:response to iron(III) ion"/>
    <property type="evidence" value="ECO:0007669"/>
    <property type="project" value="TreeGrafter"/>
</dbReference>
<accession>A0A066Z767</accession>
<keyword evidence="13" id="KW-1185">Reference proteome</keyword>
<feature type="region of interest" description="Disordered" evidence="8">
    <location>
        <begin position="566"/>
        <end position="661"/>
    </location>
</feature>
<dbReference type="Pfam" id="PF24878">
    <property type="entry name" value="YkcB_C"/>
    <property type="match status" value="1"/>
</dbReference>
<feature type="transmembrane region" description="Helical" evidence="9">
    <location>
        <begin position="294"/>
        <end position="312"/>
    </location>
</feature>
<evidence type="ECO:0000256" key="1">
    <source>
        <dbReference type="ARBA" id="ARBA00004651"/>
    </source>
</evidence>
<dbReference type="Proteomes" id="UP000027178">
    <property type="component" value="Unassembled WGS sequence"/>
</dbReference>
<evidence type="ECO:0000256" key="2">
    <source>
        <dbReference type="ARBA" id="ARBA00022475"/>
    </source>
</evidence>
<feature type="transmembrane region" description="Helical" evidence="9">
    <location>
        <begin position="92"/>
        <end position="110"/>
    </location>
</feature>
<organism evidence="12 13">
    <name type="scientific">Kitasatospora cheerisanensis KCTC 2395</name>
    <dbReference type="NCBI Taxonomy" id="1348663"/>
    <lineage>
        <taxon>Bacteria</taxon>
        <taxon>Bacillati</taxon>
        <taxon>Actinomycetota</taxon>
        <taxon>Actinomycetes</taxon>
        <taxon>Kitasatosporales</taxon>
        <taxon>Streptomycetaceae</taxon>
        <taxon>Kitasatospora</taxon>
    </lineage>
</organism>
<sequence length="787" mass="80588">MTTSSSVPPTSEPWPDAAKYPPPAVPADASASGPTDWPAPPPAEAGRERPAETLFPPVALPPVGPKGPATWAGRLRTLPGRTWRGREDDPRWVRPAFLGLLLATAVLYFWNLTASGWANAFYSAAVQAGSVSWKAMFFGSSDAANFITVDKPPLSLWPMALSARLLGLSSFSVLAPQVLMGVGTVAAVYATVRRRFSALGGLVAGAALALTPVAALMFRFNNPDALLVLLLTLAAYGTVRATETASTRWLVFVGVMFGLAFLTKTLQAFLVLPAFALVYLFTAPTGWGRRWLQLLYGTLAMVVAGGWWVAVVELMPASARPYIGGSQDNSFLSLTFGYNGFGRITGNETGSVGGGGRAGGGGNPMNGGGRWGSTGLTRLFDGDIGGQIAWLMPAALILLVFGLWATRRHARTDSARIAFQVWGGWLLCTALTFSFMSGIFHQYYTVALVPAVAALVGMGADGLWKARHRLPYAAVLAVTVAVTAWWAFRLLGRSAEFVPWLRWAVLVGGLLAAVALLAAGRLTGPVGGRVAAVAGLTALAAGLAGPAAYAVDTVSTGHSGSIVTAGPQVQGGGFGPGGGRGGKVRGNFPGFPGFPGGGQNGRAGQDGQNGGAGNGFPGGALPGGSLPGGRTGGQDGGQAGAFPGFPGGTDEGRAGRGGMGGGMGGLLDGAKVPAEVAELLKQDARKYTWVAAAVGSQNQASYQLASGEPVMALGGFNGSDPSLSLDGFKKLVAEGRVHWFIGGGGMGGGMGGSSFSSEIASWVESTYTAKTVGSTTMYDLTAAPKNG</sequence>
<proteinExistence type="predicted"/>